<feature type="region of interest" description="Disordered" evidence="1">
    <location>
        <begin position="40"/>
        <end position="121"/>
    </location>
</feature>
<feature type="compositionally biased region" description="Low complexity" evidence="1">
    <location>
        <begin position="100"/>
        <end position="109"/>
    </location>
</feature>
<comment type="caution">
    <text evidence="2">The sequence shown here is derived from an EMBL/GenBank/DDBJ whole genome shotgun (WGS) entry which is preliminary data.</text>
</comment>
<feature type="compositionally biased region" description="Basic and acidic residues" evidence="1">
    <location>
        <begin position="54"/>
        <end position="63"/>
    </location>
</feature>
<name>A0ABU6U391_9FABA</name>
<evidence type="ECO:0000313" key="2">
    <source>
        <dbReference type="EMBL" id="MED6154910.1"/>
    </source>
</evidence>
<organism evidence="2 3">
    <name type="scientific">Stylosanthes scabra</name>
    <dbReference type="NCBI Taxonomy" id="79078"/>
    <lineage>
        <taxon>Eukaryota</taxon>
        <taxon>Viridiplantae</taxon>
        <taxon>Streptophyta</taxon>
        <taxon>Embryophyta</taxon>
        <taxon>Tracheophyta</taxon>
        <taxon>Spermatophyta</taxon>
        <taxon>Magnoliopsida</taxon>
        <taxon>eudicotyledons</taxon>
        <taxon>Gunneridae</taxon>
        <taxon>Pentapetalae</taxon>
        <taxon>rosids</taxon>
        <taxon>fabids</taxon>
        <taxon>Fabales</taxon>
        <taxon>Fabaceae</taxon>
        <taxon>Papilionoideae</taxon>
        <taxon>50 kb inversion clade</taxon>
        <taxon>dalbergioids sensu lato</taxon>
        <taxon>Dalbergieae</taxon>
        <taxon>Pterocarpus clade</taxon>
        <taxon>Stylosanthes</taxon>
    </lineage>
</organism>
<protein>
    <submittedName>
        <fullName evidence="2">Uncharacterized protein</fullName>
    </submittedName>
</protein>
<reference evidence="2 3" key="1">
    <citation type="journal article" date="2023" name="Plants (Basel)">
        <title>Bridging the Gap: Combining Genomics and Transcriptomics Approaches to Understand Stylosanthes scabra, an Orphan Legume from the Brazilian Caatinga.</title>
        <authorList>
            <person name="Ferreira-Neto J.R.C."/>
            <person name="da Silva M.D."/>
            <person name="Binneck E."/>
            <person name="de Melo N.F."/>
            <person name="da Silva R.H."/>
            <person name="de Melo A.L.T.M."/>
            <person name="Pandolfi V."/>
            <person name="Bustamante F.O."/>
            <person name="Brasileiro-Vidal A.C."/>
            <person name="Benko-Iseppon A.M."/>
        </authorList>
    </citation>
    <scope>NUCLEOTIDE SEQUENCE [LARGE SCALE GENOMIC DNA]</scope>
    <source>
        <tissue evidence="2">Leaves</tissue>
    </source>
</reference>
<dbReference type="EMBL" id="JASCZI010120830">
    <property type="protein sequence ID" value="MED6154910.1"/>
    <property type="molecule type" value="Genomic_DNA"/>
</dbReference>
<evidence type="ECO:0000256" key="1">
    <source>
        <dbReference type="SAM" id="MobiDB-lite"/>
    </source>
</evidence>
<gene>
    <name evidence="2" type="ORF">PIB30_000408</name>
</gene>
<feature type="compositionally biased region" description="Acidic residues" evidence="1">
    <location>
        <begin position="78"/>
        <end position="99"/>
    </location>
</feature>
<sequence>MIIYFHETHFGKNLREPEAQLPWITYWTGENLRKRLHREQNHATGLVQTGRLRAGKERLDRRNKQLKMGVIMRKDTESSESDSAESDSEEGYDSEEGSDESSSGGSSPDIDSENTMSEEMV</sequence>
<keyword evidence="3" id="KW-1185">Reference proteome</keyword>
<dbReference type="Proteomes" id="UP001341840">
    <property type="component" value="Unassembled WGS sequence"/>
</dbReference>
<evidence type="ECO:0000313" key="3">
    <source>
        <dbReference type="Proteomes" id="UP001341840"/>
    </source>
</evidence>
<proteinExistence type="predicted"/>
<accession>A0ABU6U391</accession>